<evidence type="ECO:0000256" key="5">
    <source>
        <dbReference type="SAM" id="MobiDB-lite"/>
    </source>
</evidence>
<dbReference type="EMBL" id="ML769544">
    <property type="protein sequence ID" value="KAE9394748.1"/>
    <property type="molecule type" value="Genomic_DNA"/>
</dbReference>
<dbReference type="Pfam" id="PF09320">
    <property type="entry name" value="DUF1977"/>
    <property type="match status" value="1"/>
</dbReference>
<keyword evidence="4" id="KW-0472">Membrane</keyword>
<feature type="compositionally biased region" description="Low complexity" evidence="5">
    <location>
        <begin position="55"/>
        <end position="74"/>
    </location>
</feature>
<protein>
    <submittedName>
        <fullName evidence="7">DnaJ-domain-containing protein</fullName>
    </submittedName>
</protein>
<feature type="region of interest" description="Disordered" evidence="5">
    <location>
        <begin position="55"/>
        <end position="95"/>
    </location>
</feature>
<feature type="region of interest" description="Disordered" evidence="5">
    <location>
        <begin position="171"/>
        <end position="208"/>
    </location>
</feature>
<dbReference type="InterPro" id="IPR036869">
    <property type="entry name" value="J_dom_sf"/>
</dbReference>
<name>A0A6A4HAS9_9AGAR</name>
<gene>
    <name evidence="7" type="ORF">BT96DRAFT_966928</name>
</gene>
<comment type="subcellular location">
    <subcellularLocation>
        <location evidence="1">Membrane</location>
        <topology evidence="1">Single-pass membrane protein</topology>
    </subcellularLocation>
</comment>
<evidence type="ECO:0000256" key="1">
    <source>
        <dbReference type="ARBA" id="ARBA00004167"/>
    </source>
</evidence>
<evidence type="ECO:0000313" key="8">
    <source>
        <dbReference type="Proteomes" id="UP000799118"/>
    </source>
</evidence>
<dbReference type="Gene3D" id="1.10.287.110">
    <property type="entry name" value="DnaJ domain"/>
    <property type="match status" value="1"/>
</dbReference>
<dbReference type="Proteomes" id="UP000799118">
    <property type="component" value="Unassembled WGS sequence"/>
</dbReference>
<evidence type="ECO:0000256" key="2">
    <source>
        <dbReference type="ARBA" id="ARBA00022692"/>
    </source>
</evidence>
<dbReference type="InterPro" id="IPR001623">
    <property type="entry name" value="DnaJ_domain"/>
</dbReference>
<proteinExistence type="predicted"/>
<keyword evidence="8" id="KW-1185">Reference proteome</keyword>
<dbReference type="SUPFAM" id="SSF46565">
    <property type="entry name" value="Chaperone J-domain"/>
    <property type="match status" value="1"/>
</dbReference>
<dbReference type="Pfam" id="PF00226">
    <property type="entry name" value="DnaJ"/>
    <property type="match status" value="1"/>
</dbReference>
<feature type="compositionally biased region" description="Gly residues" evidence="5">
    <location>
        <begin position="199"/>
        <end position="208"/>
    </location>
</feature>
<evidence type="ECO:0000256" key="4">
    <source>
        <dbReference type="ARBA" id="ARBA00023136"/>
    </source>
</evidence>
<keyword evidence="2" id="KW-0812">Transmembrane</keyword>
<evidence type="ECO:0000313" key="7">
    <source>
        <dbReference type="EMBL" id="KAE9394748.1"/>
    </source>
</evidence>
<dbReference type="PANTHER" id="PTHR43908:SF3">
    <property type="entry name" value="AT29763P-RELATED"/>
    <property type="match status" value="1"/>
</dbReference>
<dbReference type="OrthoDB" id="1507364at2759"/>
<accession>A0A6A4HAS9</accession>
<dbReference type="AlphaFoldDB" id="A0A6A4HAS9"/>
<dbReference type="GO" id="GO:0030544">
    <property type="term" value="F:Hsp70 protein binding"/>
    <property type="evidence" value="ECO:0007669"/>
    <property type="project" value="TreeGrafter"/>
</dbReference>
<dbReference type="InterPro" id="IPR051100">
    <property type="entry name" value="DnaJ_subfamily_B/C"/>
</dbReference>
<dbReference type="InterPro" id="IPR015399">
    <property type="entry name" value="DUF1977_DnaJ-like"/>
</dbReference>
<organism evidence="7 8">
    <name type="scientific">Gymnopus androsaceus JB14</name>
    <dbReference type="NCBI Taxonomy" id="1447944"/>
    <lineage>
        <taxon>Eukaryota</taxon>
        <taxon>Fungi</taxon>
        <taxon>Dikarya</taxon>
        <taxon>Basidiomycota</taxon>
        <taxon>Agaricomycotina</taxon>
        <taxon>Agaricomycetes</taxon>
        <taxon>Agaricomycetidae</taxon>
        <taxon>Agaricales</taxon>
        <taxon>Marasmiineae</taxon>
        <taxon>Omphalotaceae</taxon>
        <taxon>Gymnopus</taxon>
    </lineage>
</organism>
<dbReference type="PRINTS" id="PR00625">
    <property type="entry name" value="JDOMAIN"/>
</dbReference>
<dbReference type="GO" id="GO:0071218">
    <property type="term" value="P:cellular response to misfolded protein"/>
    <property type="evidence" value="ECO:0007669"/>
    <property type="project" value="TreeGrafter"/>
</dbReference>
<dbReference type="GO" id="GO:0005789">
    <property type="term" value="C:endoplasmic reticulum membrane"/>
    <property type="evidence" value="ECO:0007669"/>
    <property type="project" value="TreeGrafter"/>
</dbReference>
<dbReference type="PANTHER" id="PTHR43908">
    <property type="entry name" value="AT29763P-RELATED"/>
    <property type="match status" value="1"/>
</dbReference>
<dbReference type="FunFam" id="1.10.287.110:FF:000070">
    <property type="entry name" value="Endoplasmic reticulum protein, putative"/>
    <property type="match status" value="1"/>
</dbReference>
<keyword evidence="3" id="KW-1133">Transmembrane helix</keyword>
<evidence type="ECO:0000256" key="3">
    <source>
        <dbReference type="ARBA" id="ARBA00022989"/>
    </source>
</evidence>
<dbReference type="SMART" id="SM00271">
    <property type="entry name" value="DnaJ"/>
    <property type="match status" value="1"/>
</dbReference>
<sequence>MNKDEAIRCLSIAQKHRDAANYSSARKFAQKSLSLFETPEAHKLLRSIDDAEAASASSSSSASGAEAHPSASGATHRHTASASQANGTAGGLGGKKREYTAEQHAVVKKIRACKVTEYYEIMSLKKDCEEVEIKKAYRKLALALHPDKNGAPGADEAFKMVSKAFQVLSDPQKRAIHDQSGSDPEDRTAGRSGFSSASYGGGGGGGGFEGEMSPEDLFNMFFGGGGGNAFGGGGFGGGGPGAKANQPPRSAFIQLLPLIILFAFSMLSALPSLFTTPPVPDPNFTFTPTTRYYMERHTSTRDVTYHINPAEFMNHPVIGPELIRDGKGKGKVKRGPNLAKLEDNIERTYMSEVYNQCRRALDRKERAKEAEIGLFGIGTDWEKVKRIESEVIDACVELERLGVRNH</sequence>
<reference evidence="7" key="1">
    <citation type="journal article" date="2019" name="Environ. Microbiol.">
        <title>Fungal ecological strategies reflected in gene transcription - a case study of two litter decomposers.</title>
        <authorList>
            <person name="Barbi F."/>
            <person name="Kohler A."/>
            <person name="Barry K."/>
            <person name="Baskaran P."/>
            <person name="Daum C."/>
            <person name="Fauchery L."/>
            <person name="Ihrmark K."/>
            <person name="Kuo A."/>
            <person name="LaButti K."/>
            <person name="Lipzen A."/>
            <person name="Morin E."/>
            <person name="Grigoriev I.V."/>
            <person name="Henrissat B."/>
            <person name="Lindahl B."/>
            <person name="Martin F."/>
        </authorList>
    </citation>
    <scope>NUCLEOTIDE SEQUENCE</scope>
    <source>
        <strain evidence="7">JB14</strain>
    </source>
</reference>
<dbReference type="CDD" id="cd06257">
    <property type="entry name" value="DnaJ"/>
    <property type="match status" value="1"/>
</dbReference>
<feature type="domain" description="J" evidence="6">
    <location>
        <begin position="117"/>
        <end position="181"/>
    </location>
</feature>
<evidence type="ECO:0000259" key="6">
    <source>
        <dbReference type="PROSITE" id="PS50076"/>
    </source>
</evidence>
<dbReference type="PROSITE" id="PS50076">
    <property type="entry name" value="DNAJ_2"/>
    <property type="match status" value="1"/>
</dbReference>